<dbReference type="InterPro" id="IPR015421">
    <property type="entry name" value="PyrdxlP-dep_Trfase_major"/>
</dbReference>
<comment type="cofactor">
    <cofactor evidence="1">
        <name>pyridoxal 5'-phosphate</name>
        <dbReference type="ChEBI" id="CHEBI:597326"/>
    </cofactor>
</comment>
<evidence type="ECO:0000256" key="2">
    <source>
        <dbReference type="ARBA" id="ARBA00010447"/>
    </source>
</evidence>
<evidence type="ECO:0000259" key="7">
    <source>
        <dbReference type="Pfam" id="PF00266"/>
    </source>
</evidence>
<dbReference type="InterPro" id="IPR016454">
    <property type="entry name" value="Cysteine_dSase"/>
</dbReference>
<organism evidence="8 9">
    <name type="scientific">Paenibacillus turicensis</name>
    <dbReference type="NCBI Taxonomy" id="160487"/>
    <lineage>
        <taxon>Bacteria</taxon>
        <taxon>Bacillati</taxon>
        <taxon>Bacillota</taxon>
        <taxon>Bacilli</taxon>
        <taxon>Bacillales</taxon>
        <taxon>Paenibacillaceae</taxon>
        <taxon>Paenibacillus</taxon>
    </lineage>
</organism>
<dbReference type="Gene3D" id="3.40.640.10">
    <property type="entry name" value="Type I PLP-dependent aspartate aminotransferase-like (Major domain)"/>
    <property type="match status" value="1"/>
</dbReference>
<dbReference type="NCBIfam" id="TIGR01977">
    <property type="entry name" value="am_tr_V_EF2568"/>
    <property type="match status" value="1"/>
</dbReference>
<comment type="caution">
    <text evidence="8">The sequence shown here is derived from an EMBL/GenBank/DDBJ whole genome shotgun (WGS) entry which is preliminary data.</text>
</comment>
<dbReference type="Gene3D" id="3.90.1150.10">
    <property type="entry name" value="Aspartate Aminotransferase, domain 1"/>
    <property type="match status" value="1"/>
</dbReference>
<dbReference type="PANTHER" id="PTHR43586:SF4">
    <property type="entry name" value="ISOPENICILLIN N EPIMERASE"/>
    <property type="match status" value="1"/>
</dbReference>
<dbReference type="PIRSF" id="PIRSF005572">
    <property type="entry name" value="NifS"/>
    <property type="match status" value="1"/>
</dbReference>
<dbReference type="EC" id="2.8.1.7" evidence="3"/>
<dbReference type="Pfam" id="PF00266">
    <property type="entry name" value="Aminotran_5"/>
    <property type="match status" value="1"/>
</dbReference>
<dbReference type="InterPro" id="IPR010969">
    <property type="entry name" value="Cys_dSase-rel_unknwn_funct"/>
</dbReference>
<dbReference type="EMBL" id="JAGGKG010000014">
    <property type="protein sequence ID" value="MBP1906267.1"/>
    <property type="molecule type" value="Genomic_DNA"/>
</dbReference>
<sequence>MDHAATSWPKPPTVIQAITAAMEAPITSSGRGSHSMALSAGRILLEARMKIAQLFHVKNENQIVFTANTTEALNLAIKGFLKPGDHVVTTMLEHNSVRRPLEFLHRTQGVIVDYVEVDEEGHLDLEKVNAAFKPNTKMLICCHSSNLLGSILPIGDLAQIAHQHGAVIAVDAAQTAGIYPIDVQQLGIDLLAFPGHKGLLGPQGTGGLYIAPQIELQPLIHGGTGSQSEELEQPKVLPDRYEAGTINTAGIAGLKAGIEFVLSYGVDNIYDHEWKLTQSLMEKLIEIPNISLIGPRIGKPRTGIVSFNLLKRDASEVAFQLDRYHQIAVRAGYHCTPLAHQSAHTTHAGAVRVSVGYNTTEDDISRLVQAVKCIEAGEQFY</sequence>
<keyword evidence="5" id="KW-0663">Pyridoxal phosphate</keyword>
<evidence type="ECO:0000256" key="6">
    <source>
        <dbReference type="ARBA" id="ARBA00050776"/>
    </source>
</evidence>
<dbReference type="InterPro" id="IPR000192">
    <property type="entry name" value="Aminotrans_V_dom"/>
</dbReference>
<evidence type="ECO:0000256" key="3">
    <source>
        <dbReference type="ARBA" id="ARBA00012239"/>
    </source>
</evidence>
<dbReference type="InterPro" id="IPR015422">
    <property type="entry name" value="PyrdxlP-dep_Trfase_small"/>
</dbReference>
<dbReference type="Proteomes" id="UP001519272">
    <property type="component" value="Unassembled WGS sequence"/>
</dbReference>
<dbReference type="SUPFAM" id="SSF53383">
    <property type="entry name" value="PLP-dependent transferases"/>
    <property type="match status" value="1"/>
</dbReference>
<comment type="catalytic activity">
    <reaction evidence="6">
        <text>(sulfur carrier)-H + L-cysteine = (sulfur carrier)-SH + L-alanine</text>
        <dbReference type="Rhea" id="RHEA:43892"/>
        <dbReference type="Rhea" id="RHEA-COMP:14737"/>
        <dbReference type="Rhea" id="RHEA-COMP:14739"/>
        <dbReference type="ChEBI" id="CHEBI:29917"/>
        <dbReference type="ChEBI" id="CHEBI:35235"/>
        <dbReference type="ChEBI" id="CHEBI:57972"/>
        <dbReference type="ChEBI" id="CHEBI:64428"/>
        <dbReference type="EC" id="2.8.1.7"/>
    </reaction>
</comment>
<dbReference type="PANTHER" id="PTHR43586">
    <property type="entry name" value="CYSTEINE DESULFURASE"/>
    <property type="match status" value="1"/>
</dbReference>
<feature type="domain" description="Aminotransferase class V" evidence="7">
    <location>
        <begin position="2"/>
        <end position="367"/>
    </location>
</feature>
<dbReference type="InterPro" id="IPR015424">
    <property type="entry name" value="PyrdxlP-dep_Trfase"/>
</dbReference>
<comment type="similarity">
    <text evidence="2">Belongs to the class-V pyridoxal-phosphate-dependent aminotransferase family. Csd subfamily.</text>
</comment>
<gene>
    <name evidence="8" type="ORF">J2Z32_002916</name>
</gene>
<name>A0ABS4FUM1_9BACL</name>
<accession>A0ABS4FUM1</accession>
<evidence type="ECO:0000256" key="5">
    <source>
        <dbReference type="ARBA" id="ARBA00022898"/>
    </source>
</evidence>
<protein>
    <recommendedName>
        <fullName evidence="3">cysteine desulfurase</fullName>
        <ecNumber evidence="3">2.8.1.7</ecNumber>
    </recommendedName>
</protein>
<dbReference type="RefSeq" id="WP_245251482.1">
    <property type="nucleotide sequence ID" value="NZ_JAGGKG010000014.1"/>
</dbReference>
<evidence type="ECO:0000256" key="1">
    <source>
        <dbReference type="ARBA" id="ARBA00001933"/>
    </source>
</evidence>
<evidence type="ECO:0000313" key="9">
    <source>
        <dbReference type="Proteomes" id="UP001519272"/>
    </source>
</evidence>
<proteinExistence type="inferred from homology"/>
<evidence type="ECO:0000256" key="4">
    <source>
        <dbReference type="ARBA" id="ARBA00022679"/>
    </source>
</evidence>
<evidence type="ECO:0000313" key="8">
    <source>
        <dbReference type="EMBL" id="MBP1906267.1"/>
    </source>
</evidence>
<reference evidence="8 9" key="1">
    <citation type="submission" date="2021-03" db="EMBL/GenBank/DDBJ databases">
        <title>Genomic Encyclopedia of Type Strains, Phase IV (KMG-IV): sequencing the most valuable type-strain genomes for metagenomic binning, comparative biology and taxonomic classification.</title>
        <authorList>
            <person name="Goeker M."/>
        </authorList>
    </citation>
    <scope>NUCLEOTIDE SEQUENCE [LARGE SCALE GENOMIC DNA]</scope>
    <source>
        <strain evidence="8 9">DSM 14349</strain>
    </source>
</reference>
<dbReference type="InterPro" id="IPR010970">
    <property type="entry name" value="Cys_dSase_SufS"/>
</dbReference>
<keyword evidence="9" id="KW-1185">Reference proteome</keyword>
<dbReference type="CDD" id="cd06453">
    <property type="entry name" value="SufS_like"/>
    <property type="match status" value="1"/>
</dbReference>
<keyword evidence="4" id="KW-0808">Transferase</keyword>